<sequence length="180" mass="19744">MPELNSPKGPRCIAVSIPWAAAHAMADFEIHPDVDAAMFGDKMRGSHTDSLYMMDMVPGQPCSFEVLAYYPASRWCWRPLTRLEAQQAVCVDLSAVALGSCDKPPAGQHVGLDVALVNLGSGRFCIAKFFDVFDNQDDYESHLVVFTGVEVVPSHGEEGVLSMVNHKSECLVTDDIKWVL</sequence>
<dbReference type="OrthoDB" id="633562at2759"/>
<evidence type="ECO:0000313" key="2">
    <source>
        <dbReference type="Proteomes" id="UP000095767"/>
    </source>
</evidence>
<comment type="caution">
    <text evidence="1">The sequence shown here is derived from an EMBL/GenBank/DDBJ whole genome shotgun (WGS) entry which is preliminary data.</text>
</comment>
<dbReference type="EMBL" id="LWDX02033749">
    <property type="protein sequence ID" value="OEL26895.1"/>
    <property type="molecule type" value="Genomic_DNA"/>
</dbReference>
<proteinExistence type="predicted"/>
<protein>
    <submittedName>
        <fullName evidence="1">Uncharacterized protein</fullName>
    </submittedName>
</protein>
<dbReference type="PANTHER" id="PTHR33085">
    <property type="entry name" value="OS12G0113100 PROTEIN-RELATED"/>
    <property type="match status" value="1"/>
</dbReference>
<evidence type="ECO:0000313" key="1">
    <source>
        <dbReference type="EMBL" id="OEL26895.1"/>
    </source>
</evidence>
<gene>
    <name evidence="1" type="ORF">BAE44_0012086</name>
</gene>
<dbReference type="Proteomes" id="UP000095767">
    <property type="component" value="Unassembled WGS sequence"/>
</dbReference>
<organism evidence="1 2">
    <name type="scientific">Dichanthelium oligosanthes</name>
    <dbReference type="NCBI Taxonomy" id="888268"/>
    <lineage>
        <taxon>Eukaryota</taxon>
        <taxon>Viridiplantae</taxon>
        <taxon>Streptophyta</taxon>
        <taxon>Embryophyta</taxon>
        <taxon>Tracheophyta</taxon>
        <taxon>Spermatophyta</taxon>
        <taxon>Magnoliopsida</taxon>
        <taxon>Liliopsida</taxon>
        <taxon>Poales</taxon>
        <taxon>Poaceae</taxon>
        <taxon>PACMAD clade</taxon>
        <taxon>Panicoideae</taxon>
        <taxon>Panicodae</taxon>
        <taxon>Paniceae</taxon>
        <taxon>Dichantheliinae</taxon>
        <taxon>Dichanthelium</taxon>
    </lineage>
</organism>
<dbReference type="Pfam" id="PF07893">
    <property type="entry name" value="DUF1668"/>
    <property type="match status" value="1"/>
</dbReference>
<dbReference type="InterPro" id="IPR012871">
    <property type="entry name" value="DUF1668_ORYSA"/>
</dbReference>
<accession>A0A1E5VP30</accession>
<keyword evidence="2" id="KW-1185">Reference proteome</keyword>
<dbReference type="PANTHER" id="PTHR33085:SF100">
    <property type="entry name" value="F-BOX ASSOCIATED DOMAIN-CONTAINING PROTEIN"/>
    <property type="match status" value="1"/>
</dbReference>
<reference evidence="1 2" key="1">
    <citation type="submission" date="2016-09" db="EMBL/GenBank/DDBJ databases">
        <title>The draft genome of Dichanthelium oligosanthes: A C3 panicoid grass species.</title>
        <authorList>
            <person name="Studer A.J."/>
            <person name="Schnable J.C."/>
            <person name="Brutnell T.P."/>
        </authorList>
    </citation>
    <scope>NUCLEOTIDE SEQUENCE [LARGE SCALE GENOMIC DNA]</scope>
    <source>
        <strain evidence="2">cv. Kellogg 1175</strain>
        <tissue evidence="1">Leaf</tissue>
    </source>
</reference>
<dbReference type="AlphaFoldDB" id="A0A1E5VP30"/>
<name>A0A1E5VP30_9POAL</name>